<dbReference type="PRINTS" id="PR00725">
    <property type="entry name" value="DADACBPTASE1"/>
</dbReference>
<evidence type="ECO:0000256" key="2">
    <source>
        <dbReference type="ARBA" id="ARBA00004752"/>
    </source>
</evidence>
<dbReference type="Pfam" id="PF00768">
    <property type="entry name" value="Peptidase_S11"/>
    <property type="match status" value="1"/>
</dbReference>
<evidence type="ECO:0000256" key="3">
    <source>
        <dbReference type="ARBA" id="ARBA00007164"/>
    </source>
</evidence>
<name>A0A379C6J2_9FIRM</name>
<dbReference type="InterPro" id="IPR012907">
    <property type="entry name" value="Peptidase_S11_C"/>
</dbReference>
<evidence type="ECO:0000256" key="11">
    <source>
        <dbReference type="ARBA" id="ARBA00023316"/>
    </source>
</evidence>
<dbReference type="Proteomes" id="UP000255517">
    <property type="component" value="Unassembled WGS sequence"/>
</dbReference>
<dbReference type="PANTHER" id="PTHR21581:SF6">
    <property type="entry name" value="TRAFFICKING PROTEIN PARTICLE COMPLEX SUBUNIT 12"/>
    <property type="match status" value="1"/>
</dbReference>
<evidence type="ECO:0000313" key="18">
    <source>
        <dbReference type="Proteomes" id="UP000255517"/>
    </source>
</evidence>
<evidence type="ECO:0000256" key="10">
    <source>
        <dbReference type="ARBA" id="ARBA00022984"/>
    </source>
</evidence>
<keyword evidence="9" id="KW-0133">Cell shape</keyword>
<dbReference type="GO" id="GO:0008360">
    <property type="term" value="P:regulation of cell shape"/>
    <property type="evidence" value="ECO:0007669"/>
    <property type="project" value="UniProtKB-KW"/>
</dbReference>
<keyword evidence="10" id="KW-0573">Peptidoglycan synthesis</keyword>
<dbReference type="EMBL" id="UGSZ01000001">
    <property type="protein sequence ID" value="SUB57942.1"/>
    <property type="molecule type" value="Genomic_DNA"/>
</dbReference>
<evidence type="ECO:0000256" key="14">
    <source>
        <dbReference type="PIRSR" id="PIRSR618044-2"/>
    </source>
</evidence>
<dbReference type="InterPro" id="IPR001967">
    <property type="entry name" value="Peptidase_S11_N"/>
</dbReference>
<dbReference type="RefSeq" id="WP_009346180.1">
    <property type="nucleotide sequence ID" value="NZ_CAMUOS010000005.1"/>
</dbReference>
<comment type="similarity">
    <text evidence="3 15">Belongs to the peptidase S11 family.</text>
</comment>
<dbReference type="UniPathway" id="UPA00219"/>
<evidence type="ECO:0000259" key="16">
    <source>
        <dbReference type="SMART" id="SM00936"/>
    </source>
</evidence>
<feature type="active site" evidence="13">
    <location>
        <position position="170"/>
    </location>
</feature>
<dbReference type="InterPro" id="IPR012338">
    <property type="entry name" value="Beta-lactam/transpept-like"/>
</dbReference>
<dbReference type="Pfam" id="PF07943">
    <property type="entry name" value="PBP5_C"/>
    <property type="match status" value="1"/>
</dbReference>
<keyword evidence="6" id="KW-0645">Protease</keyword>
<dbReference type="GO" id="GO:0006508">
    <property type="term" value="P:proteolysis"/>
    <property type="evidence" value="ECO:0007669"/>
    <property type="project" value="UniProtKB-KW"/>
</dbReference>
<keyword evidence="7" id="KW-0732">Signal</keyword>
<sequence>MRRFTALFLLGIILILNINVFAQKDVSIDKNTSVKATEEAKEEKKEIRDQNILVPTKDGVQKATAEEAGKIEEYEKYSLEELSKSYLLGDYQSGKILEAYNIDEVRPMASTSKLVSIFVVFDKIKDGTISKSDELTIDRESSILGGSTFKLKENDKMTVDDLIKASMVVSGNDAITALAKHISGSVEAFSVLMNKKCKDLGLKNAHMVNPTGLTNYAIEDYNKMTTREMFILSCELIKYYPEILNYTKEAYLKDEDRNFLEYNTNPILGIVPEIDGLKTGYTNASGRTVISTGLKKGIEGKSKDLRLVGIVTGCNGDWQRYVAIKRLMSKGFDNYEYTIFGTESKPIQNINVENAQDAQTPVFIKSKGYALVNKKENIKKDIKIISELKAPIEAGKKVGTIKYYSSGDLIFESDLIVKDKVYEKGILQRFVRIYEDIFKNIEREVS</sequence>
<feature type="active site" description="Proton acceptor" evidence="13">
    <location>
        <position position="113"/>
    </location>
</feature>
<evidence type="ECO:0000256" key="6">
    <source>
        <dbReference type="ARBA" id="ARBA00022670"/>
    </source>
</evidence>
<organism evidence="17 18">
    <name type="scientific">Peptoniphilus lacrimalis</name>
    <dbReference type="NCBI Taxonomy" id="33031"/>
    <lineage>
        <taxon>Bacteria</taxon>
        <taxon>Bacillati</taxon>
        <taxon>Bacillota</taxon>
        <taxon>Tissierellia</taxon>
        <taxon>Tissierellales</taxon>
        <taxon>Peptoniphilaceae</taxon>
        <taxon>Peptoniphilus</taxon>
    </lineage>
</organism>
<dbReference type="Gene3D" id="2.60.410.10">
    <property type="entry name" value="D-Ala-D-Ala carboxypeptidase, C-terminal domain"/>
    <property type="match status" value="1"/>
</dbReference>
<dbReference type="InterPro" id="IPR037167">
    <property type="entry name" value="Peptidase_S11_C_sf"/>
</dbReference>
<dbReference type="InterPro" id="IPR018044">
    <property type="entry name" value="Peptidase_S11"/>
</dbReference>
<comment type="pathway">
    <text evidence="2">Cell wall biogenesis; peptidoglycan biosynthesis.</text>
</comment>
<dbReference type="STRING" id="1122949.GCA_000378725_00046"/>
<evidence type="ECO:0000256" key="13">
    <source>
        <dbReference type="PIRSR" id="PIRSR618044-1"/>
    </source>
</evidence>
<dbReference type="SUPFAM" id="SSF69189">
    <property type="entry name" value="Penicillin-binding protein associated domain"/>
    <property type="match status" value="1"/>
</dbReference>
<dbReference type="PANTHER" id="PTHR21581">
    <property type="entry name" value="D-ALANYL-D-ALANINE CARBOXYPEPTIDASE"/>
    <property type="match status" value="1"/>
</dbReference>
<evidence type="ECO:0000256" key="9">
    <source>
        <dbReference type="ARBA" id="ARBA00022960"/>
    </source>
</evidence>
<dbReference type="GO" id="GO:0071555">
    <property type="term" value="P:cell wall organization"/>
    <property type="evidence" value="ECO:0007669"/>
    <property type="project" value="UniProtKB-KW"/>
</dbReference>
<evidence type="ECO:0000313" key="17">
    <source>
        <dbReference type="EMBL" id="SUB57942.1"/>
    </source>
</evidence>
<dbReference type="GO" id="GO:0009252">
    <property type="term" value="P:peptidoglycan biosynthetic process"/>
    <property type="evidence" value="ECO:0007669"/>
    <property type="project" value="UniProtKB-UniPathway"/>
</dbReference>
<evidence type="ECO:0000256" key="4">
    <source>
        <dbReference type="ARBA" id="ARBA00012448"/>
    </source>
</evidence>
<dbReference type="Gene3D" id="3.40.710.10">
    <property type="entry name" value="DD-peptidase/beta-lactamase superfamily"/>
    <property type="match status" value="1"/>
</dbReference>
<dbReference type="SMART" id="SM00936">
    <property type="entry name" value="PBP5_C"/>
    <property type="match status" value="1"/>
</dbReference>
<evidence type="ECO:0000256" key="7">
    <source>
        <dbReference type="ARBA" id="ARBA00022729"/>
    </source>
</evidence>
<feature type="active site" description="Acyl-ester intermediate" evidence="13">
    <location>
        <position position="110"/>
    </location>
</feature>
<dbReference type="EC" id="3.4.16.4" evidence="4"/>
<keyword evidence="11" id="KW-0961">Cell wall biogenesis/degradation</keyword>
<proteinExistence type="inferred from homology"/>
<dbReference type="OrthoDB" id="9791132at2"/>
<dbReference type="SUPFAM" id="SSF56601">
    <property type="entry name" value="beta-lactamase/transpeptidase-like"/>
    <property type="match status" value="1"/>
</dbReference>
<feature type="domain" description="Peptidase S11 D-Ala-D-Ala carboxypeptidase A C-terminal" evidence="16">
    <location>
        <begin position="335"/>
        <end position="423"/>
    </location>
</feature>
<accession>A0A379C6J2</accession>
<protein>
    <recommendedName>
        <fullName evidence="4">serine-type D-Ala-D-Ala carboxypeptidase</fullName>
        <ecNumber evidence="4">3.4.16.4</ecNumber>
    </recommendedName>
</protein>
<evidence type="ECO:0000256" key="8">
    <source>
        <dbReference type="ARBA" id="ARBA00022801"/>
    </source>
</evidence>
<comment type="function">
    <text evidence="1">Removes C-terminal D-alanyl residues from sugar-peptide cell wall precursors.</text>
</comment>
<gene>
    <name evidence="17" type="primary">dacA</name>
    <name evidence="17" type="ORF">NCTC13149_01804</name>
</gene>
<dbReference type="InterPro" id="IPR015956">
    <property type="entry name" value="Peniciliin-bd_prot_C_sf"/>
</dbReference>
<keyword evidence="5 17" id="KW-0121">Carboxypeptidase</keyword>
<evidence type="ECO:0000256" key="15">
    <source>
        <dbReference type="RuleBase" id="RU004016"/>
    </source>
</evidence>
<evidence type="ECO:0000256" key="12">
    <source>
        <dbReference type="ARBA" id="ARBA00034000"/>
    </source>
</evidence>
<keyword evidence="8 17" id="KW-0378">Hydrolase</keyword>
<comment type="catalytic activity">
    <reaction evidence="12">
        <text>Preferential cleavage: (Ac)2-L-Lys-D-Ala-|-D-Ala. Also transpeptidation of peptidyl-alanyl moieties that are N-acyl substituents of D-alanine.</text>
        <dbReference type="EC" id="3.4.16.4"/>
    </reaction>
</comment>
<evidence type="ECO:0000256" key="5">
    <source>
        <dbReference type="ARBA" id="ARBA00022645"/>
    </source>
</evidence>
<reference evidence="17 18" key="1">
    <citation type="submission" date="2018-06" db="EMBL/GenBank/DDBJ databases">
        <authorList>
            <consortium name="Pathogen Informatics"/>
            <person name="Doyle S."/>
        </authorList>
    </citation>
    <scope>NUCLEOTIDE SEQUENCE [LARGE SCALE GENOMIC DNA]</scope>
    <source>
        <strain evidence="17 18">NCTC13149</strain>
    </source>
</reference>
<feature type="binding site" evidence="14">
    <location>
        <position position="278"/>
    </location>
    <ligand>
        <name>substrate</name>
    </ligand>
</feature>
<dbReference type="GO" id="GO:0009002">
    <property type="term" value="F:serine-type D-Ala-D-Ala carboxypeptidase activity"/>
    <property type="evidence" value="ECO:0007669"/>
    <property type="project" value="UniProtKB-EC"/>
</dbReference>
<dbReference type="AlphaFoldDB" id="A0A379C6J2"/>
<evidence type="ECO:0000256" key="1">
    <source>
        <dbReference type="ARBA" id="ARBA00003217"/>
    </source>
</evidence>